<keyword evidence="2" id="KW-1185">Reference proteome</keyword>
<proteinExistence type="predicted"/>
<protein>
    <submittedName>
        <fullName evidence="1">Uncharacterized protein</fullName>
    </submittedName>
</protein>
<sequence length="141" mass="15537">MQCKSPLANVATLNYPTPINSSVYWLTRPTRVGGASNCLTENGLQPIAFSHVFVPQSASFKTVSVWPSMLKDIANGHDAAFHANDAKSRGNREPHTTFAPTVERFQHVHIDLVGPFPPSGGFTFLLTCIDRSPDGRRLFRQ</sequence>
<organism evidence="1 2">
    <name type="scientific">Trichonephila inaurata madagascariensis</name>
    <dbReference type="NCBI Taxonomy" id="2747483"/>
    <lineage>
        <taxon>Eukaryota</taxon>
        <taxon>Metazoa</taxon>
        <taxon>Ecdysozoa</taxon>
        <taxon>Arthropoda</taxon>
        <taxon>Chelicerata</taxon>
        <taxon>Arachnida</taxon>
        <taxon>Araneae</taxon>
        <taxon>Araneomorphae</taxon>
        <taxon>Entelegynae</taxon>
        <taxon>Araneoidea</taxon>
        <taxon>Nephilidae</taxon>
        <taxon>Trichonephila</taxon>
        <taxon>Trichonephila inaurata</taxon>
    </lineage>
</organism>
<name>A0A8X6MCK3_9ARAC</name>
<evidence type="ECO:0000313" key="1">
    <source>
        <dbReference type="EMBL" id="GFS44279.1"/>
    </source>
</evidence>
<evidence type="ECO:0000313" key="2">
    <source>
        <dbReference type="Proteomes" id="UP000886998"/>
    </source>
</evidence>
<reference evidence="1" key="1">
    <citation type="submission" date="2020-08" db="EMBL/GenBank/DDBJ databases">
        <title>Multicomponent nature underlies the extraordinary mechanical properties of spider dragline silk.</title>
        <authorList>
            <person name="Kono N."/>
            <person name="Nakamura H."/>
            <person name="Mori M."/>
            <person name="Yoshida Y."/>
            <person name="Ohtoshi R."/>
            <person name="Malay A.D."/>
            <person name="Moran D.A.P."/>
            <person name="Tomita M."/>
            <person name="Numata K."/>
            <person name="Arakawa K."/>
        </authorList>
    </citation>
    <scope>NUCLEOTIDE SEQUENCE</scope>
</reference>
<gene>
    <name evidence="1" type="ORF">TNIN_485231</name>
</gene>
<dbReference type="Proteomes" id="UP000886998">
    <property type="component" value="Unassembled WGS sequence"/>
</dbReference>
<dbReference type="OrthoDB" id="6506431at2759"/>
<dbReference type="AlphaFoldDB" id="A0A8X6MCK3"/>
<comment type="caution">
    <text evidence="1">The sequence shown here is derived from an EMBL/GenBank/DDBJ whole genome shotgun (WGS) entry which is preliminary data.</text>
</comment>
<accession>A0A8X6MCK3</accession>
<dbReference type="EMBL" id="BMAV01025743">
    <property type="protein sequence ID" value="GFS44279.1"/>
    <property type="molecule type" value="Genomic_DNA"/>
</dbReference>